<protein>
    <submittedName>
        <fullName evidence="1">Uncharacterized protein</fullName>
    </submittedName>
</protein>
<sequence>MNEELREIIDDFLIKEGIDGVHEICAFLEKECNGFAEEYTTDEKDWLDLANKIGACIRCHVWLSK</sequence>
<evidence type="ECO:0000313" key="1">
    <source>
        <dbReference type="EMBL" id="KKN52556.1"/>
    </source>
</evidence>
<dbReference type="AlphaFoldDB" id="A0A0F9TTU4"/>
<comment type="caution">
    <text evidence="1">The sequence shown here is derived from an EMBL/GenBank/DDBJ whole genome shotgun (WGS) entry which is preliminary data.</text>
</comment>
<proteinExistence type="predicted"/>
<gene>
    <name evidence="1" type="ORF">LCGC14_0611080</name>
</gene>
<dbReference type="EMBL" id="LAZR01001013">
    <property type="protein sequence ID" value="KKN52556.1"/>
    <property type="molecule type" value="Genomic_DNA"/>
</dbReference>
<name>A0A0F9TTU4_9ZZZZ</name>
<reference evidence="1" key="1">
    <citation type="journal article" date="2015" name="Nature">
        <title>Complex archaea that bridge the gap between prokaryotes and eukaryotes.</title>
        <authorList>
            <person name="Spang A."/>
            <person name="Saw J.H."/>
            <person name="Jorgensen S.L."/>
            <person name="Zaremba-Niedzwiedzka K."/>
            <person name="Martijn J."/>
            <person name="Lind A.E."/>
            <person name="van Eijk R."/>
            <person name="Schleper C."/>
            <person name="Guy L."/>
            <person name="Ettema T.J."/>
        </authorList>
    </citation>
    <scope>NUCLEOTIDE SEQUENCE</scope>
</reference>
<accession>A0A0F9TTU4</accession>
<organism evidence="1">
    <name type="scientific">marine sediment metagenome</name>
    <dbReference type="NCBI Taxonomy" id="412755"/>
    <lineage>
        <taxon>unclassified sequences</taxon>
        <taxon>metagenomes</taxon>
        <taxon>ecological metagenomes</taxon>
    </lineage>
</organism>